<keyword evidence="2" id="KW-1185">Reference proteome</keyword>
<accession>E3GDQ4</accession>
<dbReference type="EMBL" id="CP002273">
    <property type="protein sequence ID" value="ADO36984.1"/>
    <property type="molecule type" value="Genomic_DNA"/>
</dbReference>
<organism evidence="1 2">
    <name type="scientific">Eubacterium callanderi</name>
    <dbReference type="NCBI Taxonomy" id="53442"/>
    <lineage>
        <taxon>Bacteria</taxon>
        <taxon>Bacillati</taxon>
        <taxon>Bacillota</taxon>
        <taxon>Clostridia</taxon>
        <taxon>Eubacteriales</taxon>
        <taxon>Eubacteriaceae</taxon>
        <taxon>Eubacterium</taxon>
    </lineage>
</organism>
<dbReference type="KEGG" id="elm:ELI_2001"/>
<evidence type="ECO:0000313" key="1">
    <source>
        <dbReference type="EMBL" id="ADO36984.1"/>
    </source>
</evidence>
<gene>
    <name evidence="1" type="ordered locus">ELI_2001</name>
</gene>
<reference key="1">
    <citation type="submission" date="2010-09" db="EMBL/GenBank/DDBJ databases">
        <authorList>
            <person name="Roh H."/>
            <person name="Ko H.-J."/>
            <person name="Kim D."/>
            <person name="Choi D.G."/>
            <person name="Park S."/>
            <person name="Kim S."/>
            <person name="Kim K.H."/>
            <person name="Chang I.S."/>
            <person name="Choi I.-G."/>
        </authorList>
    </citation>
    <scope>NUCLEOTIDE SEQUENCE</scope>
    <source>
        <strain>KIST612</strain>
    </source>
</reference>
<reference evidence="1 2" key="2">
    <citation type="journal article" date="2011" name="J. Bacteriol.">
        <title>Complete genome sequence of a carbon monoxide-utilizing acetogen, Eubacterium limosum KIST612.</title>
        <authorList>
            <person name="Roh H."/>
            <person name="Ko H.J."/>
            <person name="Kim D."/>
            <person name="Choi D.G."/>
            <person name="Park S."/>
            <person name="Kim S."/>
            <person name="Chang I.S."/>
            <person name="Choi I.G."/>
        </authorList>
    </citation>
    <scope>NUCLEOTIDE SEQUENCE [LARGE SCALE GENOMIC DNA]</scope>
    <source>
        <strain evidence="1 2">KIST612</strain>
    </source>
</reference>
<dbReference type="Proteomes" id="UP000006873">
    <property type="component" value="Chromosome"/>
</dbReference>
<name>E3GDQ4_9FIRM</name>
<proteinExistence type="predicted"/>
<protein>
    <submittedName>
        <fullName evidence="1">Uncharacterized protein</fullName>
    </submittedName>
</protein>
<sequence>MFLLKAKAIKAADTRLFAWFIFLKRRCFKIAASFFDGILA</sequence>
<dbReference type="HOGENOM" id="CLU_3289835_0_0_9"/>
<dbReference type="AlphaFoldDB" id="E3GDQ4"/>
<evidence type="ECO:0000313" key="2">
    <source>
        <dbReference type="Proteomes" id="UP000006873"/>
    </source>
</evidence>